<dbReference type="PRINTS" id="PR00260">
    <property type="entry name" value="CHEMTRNSDUCR"/>
</dbReference>
<evidence type="ECO:0000313" key="8">
    <source>
        <dbReference type="Proteomes" id="UP000190080"/>
    </source>
</evidence>
<feature type="transmembrane region" description="Helical" evidence="4">
    <location>
        <begin position="20"/>
        <end position="40"/>
    </location>
</feature>
<dbReference type="GO" id="GO:0006935">
    <property type="term" value="P:chemotaxis"/>
    <property type="evidence" value="ECO:0007669"/>
    <property type="project" value="InterPro"/>
</dbReference>
<evidence type="ECO:0000313" key="7">
    <source>
        <dbReference type="EMBL" id="OPJ59049.1"/>
    </source>
</evidence>
<dbReference type="Pfam" id="PF00672">
    <property type="entry name" value="HAMP"/>
    <property type="match status" value="1"/>
</dbReference>
<dbReference type="PANTHER" id="PTHR32089">
    <property type="entry name" value="METHYL-ACCEPTING CHEMOTAXIS PROTEIN MCPB"/>
    <property type="match status" value="1"/>
</dbReference>
<dbReference type="InterPro" id="IPR003660">
    <property type="entry name" value="HAMP_dom"/>
</dbReference>
<evidence type="ECO:0000259" key="6">
    <source>
        <dbReference type="PROSITE" id="PS50885"/>
    </source>
</evidence>
<dbReference type="EMBL" id="MZGV01000051">
    <property type="protein sequence ID" value="OPJ59049.1"/>
    <property type="molecule type" value="Genomic_DNA"/>
</dbReference>
<dbReference type="RefSeq" id="WP_079426791.1">
    <property type="nucleotide sequence ID" value="NZ_MZGV01000051.1"/>
</dbReference>
<dbReference type="GO" id="GO:0004888">
    <property type="term" value="F:transmembrane signaling receptor activity"/>
    <property type="evidence" value="ECO:0007669"/>
    <property type="project" value="InterPro"/>
</dbReference>
<dbReference type="SUPFAM" id="SSF58104">
    <property type="entry name" value="Methyl-accepting chemotaxis protein (MCP) signaling domain"/>
    <property type="match status" value="1"/>
</dbReference>
<name>A0A1V4IGK4_9CLOT</name>
<dbReference type="PROSITE" id="PS50111">
    <property type="entry name" value="CHEMOTAXIS_TRANSDUC_2"/>
    <property type="match status" value="1"/>
</dbReference>
<gene>
    <name evidence="7" type="primary">mcpB_6</name>
    <name evidence="7" type="ORF">CLORY_34590</name>
</gene>
<dbReference type="CDD" id="cd06225">
    <property type="entry name" value="HAMP"/>
    <property type="match status" value="1"/>
</dbReference>
<evidence type="ECO:0000256" key="2">
    <source>
        <dbReference type="ARBA" id="ARBA00029447"/>
    </source>
</evidence>
<dbReference type="PANTHER" id="PTHR32089:SF112">
    <property type="entry name" value="LYSOZYME-LIKE PROTEIN-RELATED"/>
    <property type="match status" value="1"/>
</dbReference>
<comment type="caution">
    <text evidence="7">The sequence shown here is derived from an EMBL/GenBank/DDBJ whole genome shotgun (WGS) entry which is preliminary data.</text>
</comment>
<accession>A0A1V4IGK4</accession>
<keyword evidence="4" id="KW-0812">Transmembrane</keyword>
<dbReference type="GO" id="GO:0007165">
    <property type="term" value="P:signal transduction"/>
    <property type="evidence" value="ECO:0007669"/>
    <property type="project" value="UniProtKB-KW"/>
</dbReference>
<comment type="similarity">
    <text evidence="2">Belongs to the methyl-accepting chemotaxis (MCP) protein family.</text>
</comment>
<dbReference type="SMART" id="SM00304">
    <property type="entry name" value="HAMP"/>
    <property type="match status" value="1"/>
</dbReference>
<feature type="transmembrane region" description="Helical" evidence="4">
    <location>
        <begin position="192"/>
        <end position="221"/>
    </location>
</feature>
<keyword evidence="4" id="KW-0472">Membrane</keyword>
<dbReference type="STRING" id="1450648.CLORY_34590"/>
<dbReference type="InterPro" id="IPR004090">
    <property type="entry name" value="Chemotax_Me-accpt_rcpt"/>
</dbReference>
<dbReference type="InterPro" id="IPR004089">
    <property type="entry name" value="MCPsignal_dom"/>
</dbReference>
<keyword evidence="8" id="KW-1185">Reference proteome</keyword>
<dbReference type="Gene3D" id="1.10.287.950">
    <property type="entry name" value="Methyl-accepting chemotaxis protein"/>
    <property type="match status" value="1"/>
</dbReference>
<evidence type="ECO:0000256" key="1">
    <source>
        <dbReference type="ARBA" id="ARBA00023224"/>
    </source>
</evidence>
<sequence>MKRKIGFPSNKINIKISHKLIISFTVIAMLIAVAGIIGLINMNSINRNAKSIYDYNMKSVEDLTTLRQNIGDIRYDVFKLVKFKNSKYAVTSLINEINKLSKKNSNILIEYKKKYLMKDQQANFVMLNNDVSDYQKIYDNIIDSINNGNYDSAEANLSLMDNQSNLYSDFDKLISKNRNQALTSYKNSQSTFIVSVVLIAVVSAAGLFLAIVVGVITAMMISKRLAEVVKFARAMGEGDLTYTIEVKHNDEIGTLGDMLNKARNNVRELIDNIISSSGEINAVTTELSAATSDVSDKMSMINESAEQISEGSQELSATTEEVTASVEEIGANVGELSSRAAKATESVEQIKERALGIKQKASKNIEEGNTTYELNKNNIESAIQDIKVVEQVKAMAESIGSIAEQTNLLALNAAIEAARAGEHGKGFSVVADEVRKLAEQSSDAVVNIQNMVSQVIKAVDKLTVSGQEVLKYMADNVKPSYELLMNTGIQYEKDAEFIDGIVDGIATSSTQIDEVIGQVNQSIQTVSATAEEAASGSQEIQSSLNRIASAVDEVAKSAEEQSRMAEKLNKMVNKFKI</sequence>
<dbReference type="AlphaFoldDB" id="A0A1V4IGK4"/>
<keyword evidence="1 3" id="KW-0807">Transducer</keyword>
<organism evidence="7 8">
    <name type="scientific">Clostridium oryzae</name>
    <dbReference type="NCBI Taxonomy" id="1450648"/>
    <lineage>
        <taxon>Bacteria</taxon>
        <taxon>Bacillati</taxon>
        <taxon>Bacillota</taxon>
        <taxon>Clostridia</taxon>
        <taxon>Eubacteriales</taxon>
        <taxon>Clostridiaceae</taxon>
        <taxon>Clostridium</taxon>
    </lineage>
</organism>
<evidence type="ECO:0000256" key="3">
    <source>
        <dbReference type="PROSITE-ProRule" id="PRU00284"/>
    </source>
</evidence>
<dbReference type="OrthoDB" id="1887545at2"/>
<dbReference type="Pfam" id="PF12729">
    <property type="entry name" value="4HB_MCP_1"/>
    <property type="match status" value="1"/>
</dbReference>
<dbReference type="PROSITE" id="PS50885">
    <property type="entry name" value="HAMP"/>
    <property type="match status" value="1"/>
</dbReference>
<dbReference type="SMART" id="SM00283">
    <property type="entry name" value="MA"/>
    <property type="match status" value="1"/>
</dbReference>
<keyword evidence="4" id="KW-1133">Transmembrane helix</keyword>
<feature type="domain" description="HAMP" evidence="6">
    <location>
        <begin position="219"/>
        <end position="271"/>
    </location>
</feature>
<feature type="domain" description="Methyl-accepting transducer" evidence="5">
    <location>
        <begin position="290"/>
        <end position="541"/>
    </location>
</feature>
<dbReference type="InterPro" id="IPR024478">
    <property type="entry name" value="HlyB_4HB_MCP"/>
</dbReference>
<dbReference type="Proteomes" id="UP000190080">
    <property type="component" value="Unassembled WGS sequence"/>
</dbReference>
<reference evidence="7 8" key="1">
    <citation type="submission" date="2017-03" db="EMBL/GenBank/DDBJ databases">
        <title>Genome sequence of Clostridium oryzae DSM 28571.</title>
        <authorList>
            <person name="Poehlein A."/>
            <person name="Daniel R."/>
        </authorList>
    </citation>
    <scope>NUCLEOTIDE SEQUENCE [LARGE SCALE GENOMIC DNA]</scope>
    <source>
        <strain evidence="7 8">DSM 28571</strain>
    </source>
</reference>
<protein>
    <submittedName>
        <fullName evidence="7">Methyl-accepting chemotaxis protein McpB</fullName>
    </submittedName>
</protein>
<dbReference type="Pfam" id="PF00015">
    <property type="entry name" value="MCPsignal"/>
    <property type="match status" value="1"/>
</dbReference>
<evidence type="ECO:0000259" key="5">
    <source>
        <dbReference type="PROSITE" id="PS50111"/>
    </source>
</evidence>
<evidence type="ECO:0000256" key="4">
    <source>
        <dbReference type="SAM" id="Phobius"/>
    </source>
</evidence>
<proteinExistence type="inferred from homology"/>
<dbReference type="GO" id="GO:0016020">
    <property type="term" value="C:membrane"/>
    <property type="evidence" value="ECO:0007669"/>
    <property type="project" value="InterPro"/>
</dbReference>